<sequence>MPLVTAAAPASGSPRGVIPLRSSRASCDSRPCAARAYAGKRLVAENTRVQNVHRMELETRIRNQLLRPELPPSSYDTAWVSMVPLRGTHQSPCFPQCVEWILQNQQDDGSWGVNQFDSSVNKDVLLSTLACVLALKRWNVGRENIWRGLHFIGRNFSVAMDEQTTAPIGFNITFATMLSLAIDMGLEFPIRQTDVHGILELREMELKRQAVYGSYGRKAYMAYITEGLGNRLDWDEVMKFQRKNGSLFSCPSTTAVALIHKYNDQAHQYLNSLVSEFGSAVPAVYPSKLHCQLLMVDALERMGISQHFVNEIKSILDMAFSHWLQKDEEIMMDIATCAMTFRLLRMNGYDVSSDELSHVAEASNFCDSLQGYLNDTKSLLELYKASKVSLSGNDLILDSIGSWSGNLLKDKLCSSRVQKNLIFGEIDYAVKFPFYATLERLEHKRNIEHFDAWGSLMLTTKGSSFHVNQEFLALAVNDFSLSQSVYQDELQHLDSWVKENKLDQLQFARQKLTYCYLSAAATIFPSELSDARISWAKNGVLTTVVDDFFDVGGSKAELENLIELVEKWHEHHADKYYSEQVRIIFSAIYATTNQLGAKASAAQDRDVTKHLAEIWLDVLRSMMMEAEWQRSQHVPTVEEYMTNAVVSFALGPIVLPALYFVGQELLEHAVKDQEYDKLFRLMSSCGRLLNDSKSFEREGSQGKLNSISLLVLHSGNSVSTEAAKKAMQGALLEDVQDSSLVLLSDRWIQLSKGNGRCSERSHQRATQNPNE</sequence>
<dbReference type="SFLD" id="SFLDG01014">
    <property type="entry name" value="Terpene_Cyclase_Like_1_N-term"/>
    <property type="match status" value="1"/>
</dbReference>
<dbReference type="FunFam" id="1.50.10.130:FF:000003">
    <property type="entry name" value="Ent-cassa-12,15-diene synthase"/>
    <property type="match status" value="1"/>
</dbReference>
<evidence type="ECO:0000313" key="10">
    <source>
        <dbReference type="Proteomes" id="UP000823388"/>
    </source>
</evidence>
<comment type="similarity">
    <text evidence="2">Belongs to the terpene synthase family.</text>
</comment>
<dbReference type="InterPro" id="IPR008949">
    <property type="entry name" value="Isoprenoid_synthase_dom_sf"/>
</dbReference>
<keyword evidence="3" id="KW-0479">Metal-binding</keyword>
<dbReference type="InterPro" id="IPR001906">
    <property type="entry name" value="Terpene_synth_N"/>
</dbReference>
<evidence type="ECO:0000256" key="1">
    <source>
        <dbReference type="ARBA" id="ARBA00001946"/>
    </source>
</evidence>
<evidence type="ECO:0000256" key="5">
    <source>
        <dbReference type="ARBA" id="ARBA00022842"/>
    </source>
</evidence>
<reference evidence="9" key="1">
    <citation type="submission" date="2020-05" db="EMBL/GenBank/DDBJ databases">
        <title>WGS assembly of Panicum virgatum.</title>
        <authorList>
            <person name="Lovell J.T."/>
            <person name="Jenkins J."/>
            <person name="Shu S."/>
            <person name="Juenger T.E."/>
            <person name="Schmutz J."/>
        </authorList>
    </citation>
    <scope>NUCLEOTIDE SEQUENCE</scope>
    <source>
        <strain evidence="9">AP13</strain>
    </source>
</reference>
<evidence type="ECO:0008006" key="11">
    <source>
        <dbReference type="Google" id="ProtNLM"/>
    </source>
</evidence>
<dbReference type="InterPro" id="IPR044814">
    <property type="entry name" value="Terpene_cyclase_plant_C1"/>
</dbReference>
<evidence type="ECO:0000256" key="4">
    <source>
        <dbReference type="ARBA" id="ARBA00022821"/>
    </source>
</evidence>
<evidence type="ECO:0000256" key="2">
    <source>
        <dbReference type="ARBA" id="ARBA00006333"/>
    </source>
</evidence>
<dbReference type="SUPFAM" id="SSF48239">
    <property type="entry name" value="Terpenoid cyclases/Protein prenyltransferases"/>
    <property type="match status" value="2"/>
</dbReference>
<name>A0A8T0QM35_PANVG</name>
<dbReference type="GO" id="GO:0010333">
    <property type="term" value="F:terpene synthase activity"/>
    <property type="evidence" value="ECO:0007669"/>
    <property type="project" value="InterPro"/>
</dbReference>
<dbReference type="InterPro" id="IPR050148">
    <property type="entry name" value="Terpene_synthase-like"/>
</dbReference>
<dbReference type="Gene3D" id="1.10.600.10">
    <property type="entry name" value="Farnesyl Diphosphate Synthase"/>
    <property type="match status" value="1"/>
</dbReference>
<evidence type="ECO:0000313" key="9">
    <source>
        <dbReference type="EMBL" id="KAG2574638.1"/>
    </source>
</evidence>
<keyword evidence="5" id="KW-0460">Magnesium</keyword>
<evidence type="ECO:0000259" key="8">
    <source>
        <dbReference type="Pfam" id="PF03936"/>
    </source>
</evidence>
<keyword evidence="10" id="KW-1185">Reference proteome</keyword>
<feature type="domain" description="Terpene synthase metal-binding" evidence="8">
    <location>
        <begin position="498"/>
        <end position="730"/>
    </location>
</feature>
<feature type="domain" description="Terpene synthase N-terminal" evidence="7">
    <location>
        <begin position="233"/>
        <end position="429"/>
    </location>
</feature>
<organism evidence="9 10">
    <name type="scientific">Panicum virgatum</name>
    <name type="common">Blackwell switchgrass</name>
    <dbReference type="NCBI Taxonomy" id="38727"/>
    <lineage>
        <taxon>Eukaryota</taxon>
        <taxon>Viridiplantae</taxon>
        <taxon>Streptophyta</taxon>
        <taxon>Embryophyta</taxon>
        <taxon>Tracheophyta</taxon>
        <taxon>Spermatophyta</taxon>
        <taxon>Magnoliopsida</taxon>
        <taxon>Liliopsida</taxon>
        <taxon>Poales</taxon>
        <taxon>Poaceae</taxon>
        <taxon>PACMAD clade</taxon>
        <taxon>Panicoideae</taxon>
        <taxon>Panicodae</taxon>
        <taxon>Paniceae</taxon>
        <taxon>Panicinae</taxon>
        <taxon>Panicum</taxon>
        <taxon>Panicum sect. Hiantes</taxon>
    </lineage>
</organism>
<dbReference type="SUPFAM" id="SSF48576">
    <property type="entry name" value="Terpenoid synthases"/>
    <property type="match status" value="1"/>
</dbReference>
<evidence type="ECO:0000256" key="3">
    <source>
        <dbReference type="ARBA" id="ARBA00022723"/>
    </source>
</evidence>
<dbReference type="Gene3D" id="1.50.10.130">
    <property type="entry name" value="Terpene synthase, N-terminal domain"/>
    <property type="match status" value="1"/>
</dbReference>
<keyword evidence="4" id="KW-0611">Plant defense</keyword>
<dbReference type="FunFam" id="1.10.600.10:FF:000005">
    <property type="entry name" value="Ent-kaur-16-ene synthase, chloroplastic"/>
    <property type="match status" value="1"/>
</dbReference>
<dbReference type="AlphaFoldDB" id="A0A8T0QM35"/>
<dbReference type="GO" id="GO:0000287">
    <property type="term" value="F:magnesium ion binding"/>
    <property type="evidence" value="ECO:0007669"/>
    <property type="project" value="InterPro"/>
</dbReference>
<dbReference type="PANTHER" id="PTHR31739:SF3">
    <property type="entry name" value="ENT-KAUR-16-ENE SYNTHASE, CHLOROPLASTIC"/>
    <property type="match status" value="1"/>
</dbReference>
<dbReference type="InterPro" id="IPR005630">
    <property type="entry name" value="Terpene_synthase_metal-bd"/>
</dbReference>
<comment type="caution">
    <text evidence="9">The sequence shown here is derived from an EMBL/GenBank/DDBJ whole genome shotgun (WGS) entry which is preliminary data.</text>
</comment>
<dbReference type="Gene3D" id="1.50.10.160">
    <property type="match status" value="1"/>
</dbReference>
<gene>
    <name evidence="9" type="ORF">PVAP13_7KG337500</name>
</gene>
<comment type="cofactor">
    <cofactor evidence="1">
        <name>Mg(2+)</name>
        <dbReference type="ChEBI" id="CHEBI:18420"/>
    </cofactor>
</comment>
<dbReference type="CDD" id="cd00684">
    <property type="entry name" value="Terpene_cyclase_plant_C1"/>
    <property type="match status" value="1"/>
</dbReference>
<evidence type="ECO:0000256" key="6">
    <source>
        <dbReference type="ARBA" id="ARBA00023239"/>
    </source>
</evidence>
<evidence type="ECO:0000259" key="7">
    <source>
        <dbReference type="Pfam" id="PF01397"/>
    </source>
</evidence>
<protein>
    <recommendedName>
        <fullName evidence="11">Ent-kaurene synthase</fullName>
    </recommendedName>
</protein>
<dbReference type="Pfam" id="PF01397">
    <property type="entry name" value="Terpene_synth"/>
    <property type="match status" value="1"/>
</dbReference>
<dbReference type="InterPro" id="IPR036965">
    <property type="entry name" value="Terpene_synth_N_sf"/>
</dbReference>
<dbReference type="Proteomes" id="UP000823388">
    <property type="component" value="Chromosome 7K"/>
</dbReference>
<dbReference type="InterPro" id="IPR008930">
    <property type="entry name" value="Terpenoid_cyclase/PrenylTrfase"/>
</dbReference>
<keyword evidence="6" id="KW-0456">Lyase</keyword>
<dbReference type="GO" id="GO:0006952">
    <property type="term" value="P:defense response"/>
    <property type="evidence" value="ECO:0007669"/>
    <property type="project" value="UniProtKB-KW"/>
</dbReference>
<dbReference type="PANTHER" id="PTHR31739">
    <property type="entry name" value="ENT-COPALYL DIPHOSPHATE SYNTHASE, CHLOROPLASTIC"/>
    <property type="match status" value="1"/>
</dbReference>
<dbReference type="FunFam" id="1.50.10.160:FF:000002">
    <property type="entry name" value="cis-abienol synthase, chloroplastic"/>
    <property type="match status" value="1"/>
</dbReference>
<dbReference type="EMBL" id="CM029049">
    <property type="protein sequence ID" value="KAG2574638.1"/>
    <property type="molecule type" value="Genomic_DNA"/>
</dbReference>
<dbReference type="GO" id="GO:0016102">
    <property type="term" value="P:diterpenoid biosynthetic process"/>
    <property type="evidence" value="ECO:0007669"/>
    <property type="project" value="InterPro"/>
</dbReference>
<dbReference type="Pfam" id="PF03936">
    <property type="entry name" value="Terpene_synth_C"/>
    <property type="match status" value="1"/>
</dbReference>
<accession>A0A8T0QM35</accession>
<proteinExistence type="inferred from homology"/>